<dbReference type="Proteomes" id="UP000600918">
    <property type="component" value="Unassembled WGS sequence"/>
</dbReference>
<comment type="caution">
    <text evidence="1">The sequence shown here is derived from an EMBL/GenBank/DDBJ whole genome shotgun (WGS) entry which is preliminary data.</text>
</comment>
<sequence>METKWDVLAKEEVWNPLESDREGGTCRPVREPSVAHAILKPYEQGLGNRLLLLLPRPRASGDCFVRALKGPPRANEPFCRDIGPMPESRF</sequence>
<gene>
    <name evidence="1" type="ORF">H0235_010550</name>
</gene>
<name>A0A834NX80_VESPE</name>
<evidence type="ECO:0000313" key="2">
    <source>
        <dbReference type="Proteomes" id="UP000600918"/>
    </source>
</evidence>
<dbReference type="AlphaFoldDB" id="A0A834NX80"/>
<proteinExistence type="predicted"/>
<dbReference type="EMBL" id="JACSDY010000009">
    <property type="protein sequence ID" value="KAF7420253.1"/>
    <property type="molecule type" value="Genomic_DNA"/>
</dbReference>
<accession>A0A834NX80</accession>
<reference evidence="1" key="1">
    <citation type="journal article" date="2020" name="G3 (Bethesda)">
        <title>High-Quality Assemblies for Three Invasive Social Wasps from the &lt;i&gt;Vespula&lt;/i&gt; Genus.</title>
        <authorList>
            <person name="Harrop T.W.R."/>
            <person name="Guhlin J."/>
            <person name="McLaughlin G.M."/>
            <person name="Permina E."/>
            <person name="Stockwell P."/>
            <person name="Gilligan J."/>
            <person name="Le Lec M.F."/>
            <person name="Gruber M.A.M."/>
            <person name="Quinn O."/>
            <person name="Lovegrove M."/>
            <person name="Duncan E.J."/>
            <person name="Remnant E.J."/>
            <person name="Van Eeckhoven J."/>
            <person name="Graham B."/>
            <person name="Knapp R.A."/>
            <person name="Langford K.W."/>
            <person name="Kronenberg Z."/>
            <person name="Press M.O."/>
            <person name="Eacker S.M."/>
            <person name="Wilson-Rankin E.E."/>
            <person name="Purcell J."/>
            <person name="Lester P.J."/>
            <person name="Dearden P.K."/>
        </authorList>
    </citation>
    <scope>NUCLEOTIDE SEQUENCE</scope>
    <source>
        <strain evidence="1">Volc-1</strain>
    </source>
</reference>
<keyword evidence="2" id="KW-1185">Reference proteome</keyword>
<organism evidence="1 2">
    <name type="scientific">Vespula pensylvanica</name>
    <name type="common">Western yellow jacket</name>
    <name type="synonym">Wasp</name>
    <dbReference type="NCBI Taxonomy" id="30213"/>
    <lineage>
        <taxon>Eukaryota</taxon>
        <taxon>Metazoa</taxon>
        <taxon>Ecdysozoa</taxon>
        <taxon>Arthropoda</taxon>
        <taxon>Hexapoda</taxon>
        <taxon>Insecta</taxon>
        <taxon>Pterygota</taxon>
        <taxon>Neoptera</taxon>
        <taxon>Endopterygota</taxon>
        <taxon>Hymenoptera</taxon>
        <taxon>Apocrita</taxon>
        <taxon>Aculeata</taxon>
        <taxon>Vespoidea</taxon>
        <taxon>Vespidae</taxon>
        <taxon>Vespinae</taxon>
        <taxon>Vespula</taxon>
    </lineage>
</organism>
<evidence type="ECO:0000313" key="1">
    <source>
        <dbReference type="EMBL" id="KAF7420253.1"/>
    </source>
</evidence>
<protein>
    <submittedName>
        <fullName evidence="1">Uncharacterized protein</fullName>
    </submittedName>
</protein>